<proteinExistence type="inferred from homology"/>
<protein>
    <recommendedName>
        <fullName evidence="5">Oxidase ustYa</fullName>
    </recommendedName>
</protein>
<comment type="caution">
    <text evidence="3">The sequence shown here is derived from an EMBL/GenBank/DDBJ whole genome shotgun (WGS) entry which is preliminary data.</text>
</comment>
<organism evidence="3 4">
    <name type="scientific">Lecanosticta acicola</name>
    <dbReference type="NCBI Taxonomy" id="111012"/>
    <lineage>
        <taxon>Eukaryota</taxon>
        <taxon>Fungi</taxon>
        <taxon>Dikarya</taxon>
        <taxon>Ascomycota</taxon>
        <taxon>Pezizomycotina</taxon>
        <taxon>Dothideomycetes</taxon>
        <taxon>Dothideomycetidae</taxon>
        <taxon>Mycosphaerellales</taxon>
        <taxon>Mycosphaerellaceae</taxon>
        <taxon>Lecanosticta</taxon>
    </lineage>
</organism>
<keyword evidence="2" id="KW-1133">Transmembrane helix</keyword>
<evidence type="ECO:0000256" key="2">
    <source>
        <dbReference type="SAM" id="Phobius"/>
    </source>
</evidence>
<evidence type="ECO:0008006" key="5">
    <source>
        <dbReference type="Google" id="ProtNLM"/>
    </source>
</evidence>
<sequence length="273" mass="31624">MSSGTYDRVPQTDSELEEKDVLRLREHAFRQTKWRSICIVLAVCLVASLAANISLFYVRFARPQALYNGIPSQFAHLRRDTPRRTDPDPVYSSLNRTVQDAAWNDPRLNAWALFVALDDAYTVSEGLPHAMRWPWDLSKGVYIPTAAHELHCTLVLRSWINQKQDGVAEADMDFPYGHTMHCLNVLRETVMCNADDLPLYTGRVNENVHYKDVVAGRGMTRMCRNWDALVDWTHERSACYLSANRNDRSWKEIDRYKFCPDGSRPWENRTELQ</sequence>
<dbReference type="PANTHER" id="PTHR33365:SF6">
    <property type="entry name" value="OXIDASE USTYA"/>
    <property type="match status" value="1"/>
</dbReference>
<dbReference type="Pfam" id="PF11807">
    <property type="entry name" value="UstYa"/>
    <property type="match status" value="1"/>
</dbReference>
<dbReference type="PANTHER" id="PTHR33365">
    <property type="entry name" value="YALI0B05434P"/>
    <property type="match status" value="1"/>
</dbReference>
<gene>
    <name evidence="3" type="ORF">LECACI_7A004771</name>
</gene>
<evidence type="ECO:0000256" key="1">
    <source>
        <dbReference type="ARBA" id="ARBA00035112"/>
    </source>
</evidence>
<keyword evidence="4" id="KW-1185">Reference proteome</keyword>
<reference evidence="3" key="1">
    <citation type="submission" date="2023-11" db="EMBL/GenBank/DDBJ databases">
        <authorList>
            <person name="Alioto T."/>
            <person name="Alioto T."/>
            <person name="Gomez Garrido J."/>
        </authorList>
    </citation>
    <scope>NUCLEOTIDE SEQUENCE</scope>
</reference>
<accession>A0AAI8YZD9</accession>
<comment type="similarity">
    <text evidence="1">Belongs to the ustYa family.</text>
</comment>
<keyword evidence="2" id="KW-0472">Membrane</keyword>
<keyword evidence="2" id="KW-0812">Transmembrane</keyword>
<dbReference type="AlphaFoldDB" id="A0AAI8YZD9"/>
<feature type="transmembrane region" description="Helical" evidence="2">
    <location>
        <begin position="34"/>
        <end position="58"/>
    </location>
</feature>
<dbReference type="GO" id="GO:0043386">
    <property type="term" value="P:mycotoxin biosynthetic process"/>
    <property type="evidence" value="ECO:0007669"/>
    <property type="project" value="InterPro"/>
</dbReference>
<dbReference type="EMBL" id="CAVMBE010000027">
    <property type="protein sequence ID" value="CAK4021247.1"/>
    <property type="molecule type" value="Genomic_DNA"/>
</dbReference>
<dbReference type="InterPro" id="IPR021765">
    <property type="entry name" value="UstYa-like"/>
</dbReference>
<dbReference type="Proteomes" id="UP001296104">
    <property type="component" value="Unassembled WGS sequence"/>
</dbReference>
<evidence type="ECO:0000313" key="3">
    <source>
        <dbReference type="EMBL" id="CAK4021247.1"/>
    </source>
</evidence>
<evidence type="ECO:0000313" key="4">
    <source>
        <dbReference type="Proteomes" id="UP001296104"/>
    </source>
</evidence>
<name>A0AAI8YZD9_9PEZI</name>